<dbReference type="Gene3D" id="3.40.50.720">
    <property type="entry name" value="NAD(P)-binding Rossmann-like Domain"/>
    <property type="match status" value="2"/>
</dbReference>
<evidence type="ECO:0000259" key="5">
    <source>
        <dbReference type="Pfam" id="PF00389"/>
    </source>
</evidence>
<dbReference type="InterPro" id="IPR036291">
    <property type="entry name" value="NAD(P)-bd_dom_sf"/>
</dbReference>
<evidence type="ECO:0000256" key="3">
    <source>
        <dbReference type="ARBA" id="ARBA00023027"/>
    </source>
</evidence>
<dbReference type="CDD" id="cd12183">
    <property type="entry name" value="LDH_like_2"/>
    <property type="match status" value="1"/>
</dbReference>
<dbReference type="SUPFAM" id="SSF52283">
    <property type="entry name" value="Formate/glycerate dehydrogenase catalytic domain-like"/>
    <property type="match status" value="1"/>
</dbReference>
<dbReference type="InterPro" id="IPR058205">
    <property type="entry name" value="D-LDH-like"/>
</dbReference>
<dbReference type="EMBL" id="JAGEVF010000003">
    <property type="protein sequence ID" value="MBO3115987.1"/>
    <property type="molecule type" value="Genomic_DNA"/>
</dbReference>
<name>A0ABS3SZS8_9FLAO</name>
<evidence type="ECO:0000256" key="4">
    <source>
        <dbReference type="RuleBase" id="RU003719"/>
    </source>
</evidence>
<evidence type="ECO:0000313" key="7">
    <source>
        <dbReference type="EMBL" id="MBO3115987.1"/>
    </source>
</evidence>
<proteinExistence type="inferred from homology"/>
<dbReference type="PANTHER" id="PTHR43026">
    <property type="entry name" value="2-HYDROXYACID DEHYDROGENASE HOMOLOG 1-RELATED"/>
    <property type="match status" value="1"/>
</dbReference>
<protein>
    <submittedName>
        <fullName evidence="7">2-hydroxyacid dehydrogenase</fullName>
    </submittedName>
</protein>
<dbReference type="InterPro" id="IPR029753">
    <property type="entry name" value="D-isomer_DH_CS"/>
</dbReference>
<dbReference type="PROSITE" id="PS00671">
    <property type="entry name" value="D_2_HYDROXYACID_DH_3"/>
    <property type="match status" value="1"/>
</dbReference>
<dbReference type="InterPro" id="IPR006140">
    <property type="entry name" value="D-isomer_DH_NAD-bd"/>
</dbReference>
<dbReference type="Pfam" id="PF02826">
    <property type="entry name" value="2-Hacid_dh_C"/>
    <property type="match status" value="1"/>
</dbReference>
<keyword evidence="8" id="KW-1185">Reference proteome</keyword>
<evidence type="ECO:0000313" key="8">
    <source>
        <dbReference type="Proteomes" id="UP000676776"/>
    </source>
</evidence>
<dbReference type="RefSeq" id="WP_208152767.1">
    <property type="nucleotide sequence ID" value="NZ_JAGEVF010000003.1"/>
</dbReference>
<evidence type="ECO:0000259" key="6">
    <source>
        <dbReference type="Pfam" id="PF02826"/>
    </source>
</evidence>
<gene>
    <name evidence="7" type="ORF">J4050_04470</name>
</gene>
<dbReference type="InterPro" id="IPR029752">
    <property type="entry name" value="D-isomer_DH_CS1"/>
</dbReference>
<dbReference type="PANTHER" id="PTHR43026:SF1">
    <property type="entry name" value="2-HYDROXYACID DEHYDROGENASE HOMOLOG 1-RELATED"/>
    <property type="match status" value="1"/>
</dbReference>
<feature type="domain" description="D-isomer specific 2-hydroxyacid dehydrogenase catalytic" evidence="5">
    <location>
        <begin position="3"/>
        <end position="328"/>
    </location>
</feature>
<reference evidence="7 8" key="1">
    <citation type="submission" date="2021-03" db="EMBL/GenBank/DDBJ databases">
        <title>Winogradskyella sp. nov., isolated from costal sediment.</title>
        <authorList>
            <person name="Gao C."/>
        </authorList>
    </citation>
    <scope>NUCLEOTIDE SEQUENCE [LARGE SCALE GENOMIC DNA]</scope>
    <source>
        <strain evidence="7 8">DF17</strain>
    </source>
</reference>
<sequence length="329" mass="37272">MKVLIFSARDFEIPYLKKANNKHHKLTFTKESLSSKTAMQAIGYDAICIFSADEACFLTLEKLKEFGVKHITLRSVGYDNVNLRAAERLQIKIANIPAYSPHAIAEHAVSLLMNLNRKISESNRRFKRFNFKLEGLIGRDLNQKTIGIIGTGRIGSVMAKILYGFGCKLLGYDIKKNETLENSYNLEYCSLDQLCEQSEVISIHVPLNEDTHYLIDEELLHKMKDDVIIINTARGAVVNTDHLIEALKEKRIGAYSSDVYENERGIFFQDLSQNIPDDTRLIQLNAFPNVLMTGHHAYLTDEALTNIAEATITNLNEWANGQKCKNEIT</sequence>
<dbReference type="InterPro" id="IPR006139">
    <property type="entry name" value="D-isomer_2_OHA_DH_cat_dom"/>
</dbReference>
<dbReference type="SUPFAM" id="SSF51735">
    <property type="entry name" value="NAD(P)-binding Rossmann-fold domains"/>
    <property type="match status" value="1"/>
</dbReference>
<dbReference type="Proteomes" id="UP000676776">
    <property type="component" value="Unassembled WGS sequence"/>
</dbReference>
<dbReference type="PROSITE" id="PS00065">
    <property type="entry name" value="D_2_HYDROXYACID_DH_1"/>
    <property type="match status" value="1"/>
</dbReference>
<comment type="similarity">
    <text evidence="1 4">Belongs to the D-isomer specific 2-hydroxyacid dehydrogenase family.</text>
</comment>
<organism evidence="7 8">
    <name type="scientific">Winogradskyella pelagia</name>
    <dbReference type="NCBI Taxonomy" id="2819984"/>
    <lineage>
        <taxon>Bacteria</taxon>
        <taxon>Pseudomonadati</taxon>
        <taxon>Bacteroidota</taxon>
        <taxon>Flavobacteriia</taxon>
        <taxon>Flavobacteriales</taxon>
        <taxon>Flavobacteriaceae</taxon>
        <taxon>Winogradskyella</taxon>
    </lineage>
</organism>
<dbReference type="Pfam" id="PF00389">
    <property type="entry name" value="2-Hacid_dh"/>
    <property type="match status" value="1"/>
</dbReference>
<evidence type="ECO:0000256" key="1">
    <source>
        <dbReference type="ARBA" id="ARBA00005854"/>
    </source>
</evidence>
<comment type="caution">
    <text evidence="7">The sequence shown here is derived from an EMBL/GenBank/DDBJ whole genome shotgun (WGS) entry which is preliminary data.</text>
</comment>
<evidence type="ECO:0000256" key="2">
    <source>
        <dbReference type="ARBA" id="ARBA00023002"/>
    </source>
</evidence>
<keyword evidence="2 4" id="KW-0560">Oxidoreductase</keyword>
<accession>A0ABS3SZS8</accession>
<keyword evidence="3" id="KW-0520">NAD</keyword>
<feature type="domain" description="D-isomer specific 2-hydroxyacid dehydrogenase NAD-binding" evidence="6">
    <location>
        <begin position="110"/>
        <end position="297"/>
    </location>
</feature>